<name>A0A1R1X9J3_9FUNG</name>
<keyword evidence="2" id="KW-1185">Reference proteome</keyword>
<dbReference type="Proteomes" id="UP000187283">
    <property type="component" value="Unassembled WGS sequence"/>
</dbReference>
<dbReference type="AlphaFoldDB" id="A0A1R1X9J3"/>
<gene>
    <name evidence="1" type="ORF">AYI70_g9827</name>
</gene>
<protein>
    <submittedName>
        <fullName evidence="1">Uncharacterized protein</fullName>
    </submittedName>
</protein>
<sequence length="103" mass="11605">MRSILSDIAVMMTQEIIFNLHKGLEILGKPTQLVESGTKPLTDRQAFDVLITKNPATKRQLIHTFRKCQKNTIPKDTYCSKTDKMHIMDAATASEAISNRNSD</sequence>
<evidence type="ECO:0000313" key="1">
    <source>
        <dbReference type="EMBL" id="OMJ11282.1"/>
    </source>
</evidence>
<comment type="caution">
    <text evidence="1">The sequence shown here is derived from an EMBL/GenBank/DDBJ whole genome shotgun (WGS) entry which is preliminary data.</text>
</comment>
<organism evidence="1 2">
    <name type="scientific">Smittium culicis</name>
    <dbReference type="NCBI Taxonomy" id="133412"/>
    <lineage>
        <taxon>Eukaryota</taxon>
        <taxon>Fungi</taxon>
        <taxon>Fungi incertae sedis</taxon>
        <taxon>Zoopagomycota</taxon>
        <taxon>Kickxellomycotina</taxon>
        <taxon>Harpellomycetes</taxon>
        <taxon>Harpellales</taxon>
        <taxon>Legeriomycetaceae</taxon>
        <taxon>Smittium</taxon>
    </lineage>
</organism>
<evidence type="ECO:0000313" key="2">
    <source>
        <dbReference type="Proteomes" id="UP000187283"/>
    </source>
</evidence>
<proteinExistence type="predicted"/>
<accession>A0A1R1X9J3</accession>
<reference evidence="1 2" key="1">
    <citation type="submission" date="2017-01" db="EMBL/GenBank/DDBJ databases">
        <authorList>
            <person name="Mah S.A."/>
            <person name="Swanson W.J."/>
            <person name="Moy G.W."/>
            <person name="Vacquier V.D."/>
        </authorList>
    </citation>
    <scope>NUCLEOTIDE SEQUENCE [LARGE SCALE GENOMIC DNA]</scope>
    <source>
        <strain evidence="1 2">GSMNP</strain>
    </source>
</reference>
<dbReference type="EMBL" id="LSSN01004575">
    <property type="protein sequence ID" value="OMJ11282.1"/>
    <property type="molecule type" value="Genomic_DNA"/>
</dbReference>
<dbReference type="OrthoDB" id="10494891at2759"/>